<proteinExistence type="predicted"/>
<dbReference type="eggNOG" id="COG1176">
    <property type="taxonomic scope" value="Bacteria"/>
</dbReference>
<keyword evidence="6" id="KW-0614">Plasmid</keyword>
<accession>M9RQG1</accession>
<evidence type="ECO:0000256" key="3">
    <source>
        <dbReference type="ARBA" id="ARBA00022989"/>
    </source>
</evidence>
<feature type="transmembrane region" description="Helical" evidence="5">
    <location>
        <begin position="6"/>
        <end position="29"/>
    </location>
</feature>
<dbReference type="AlphaFoldDB" id="M9RQG1"/>
<dbReference type="GO" id="GO:0016020">
    <property type="term" value="C:membrane"/>
    <property type="evidence" value="ECO:0007669"/>
    <property type="project" value="UniProtKB-SubCell"/>
</dbReference>
<comment type="subcellular location">
    <subcellularLocation>
        <location evidence="1">Membrane</location>
        <topology evidence="1">Multi-pass membrane protein</topology>
    </subcellularLocation>
</comment>
<gene>
    <name evidence="6" type="ORF">OA238_160p0570</name>
</gene>
<evidence type="ECO:0000256" key="1">
    <source>
        <dbReference type="ARBA" id="ARBA00004141"/>
    </source>
</evidence>
<geneLocation type="plasmid" evidence="6 7">
    <name>pOA238_160</name>
</geneLocation>
<dbReference type="Proteomes" id="UP000004688">
    <property type="component" value="Plasmid pOA238_160"/>
</dbReference>
<dbReference type="KEGG" id="oar:OA238_160p0570"/>
<organism evidence="6 7">
    <name type="scientific">Octadecabacter arcticus 238</name>
    <dbReference type="NCBI Taxonomy" id="391616"/>
    <lineage>
        <taxon>Bacteria</taxon>
        <taxon>Pseudomonadati</taxon>
        <taxon>Pseudomonadota</taxon>
        <taxon>Alphaproteobacteria</taxon>
        <taxon>Rhodobacterales</taxon>
        <taxon>Roseobacteraceae</taxon>
        <taxon>Octadecabacter</taxon>
    </lineage>
</organism>
<evidence type="ECO:0000313" key="7">
    <source>
        <dbReference type="Proteomes" id="UP000004688"/>
    </source>
</evidence>
<evidence type="ECO:0000256" key="4">
    <source>
        <dbReference type="ARBA" id="ARBA00023136"/>
    </source>
</evidence>
<keyword evidence="3 5" id="KW-1133">Transmembrane helix</keyword>
<dbReference type="SUPFAM" id="SSF161098">
    <property type="entry name" value="MetI-like"/>
    <property type="match status" value="1"/>
</dbReference>
<keyword evidence="4 5" id="KW-0472">Membrane</keyword>
<protein>
    <submittedName>
        <fullName evidence="6">Uncharacterized protein</fullName>
    </submittedName>
</protein>
<dbReference type="InterPro" id="IPR035906">
    <property type="entry name" value="MetI-like_sf"/>
</dbReference>
<dbReference type="EMBL" id="CP003744">
    <property type="protein sequence ID" value="AGI74869.1"/>
    <property type="molecule type" value="Genomic_DNA"/>
</dbReference>
<dbReference type="HOGENOM" id="CLU_2701136_0_0_5"/>
<evidence type="ECO:0000256" key="2">
    <source>
        <dbReference type="ARBA" id="ARBA00022692"/>
    </source>
</evidence>
<sequence>MTHILLPFMVLPLYAVMRGINNSFMRAAISMGSRPLSYCQIWCLRLVGHAAILLGLMASIPSLNVTPVMTFAK</sequence>
<evidence type="ECO:0000256" key="5">
    <source>
        <dbReference type="SAM" id="Phobius"/>
    </source>
</evidence>
<keyword evidence="7" id="KW-1185">Reference proteome</keyword>
<reference evidence="6 7" key="1">
    <citation type="journal article" date="2013" name="PLoS ONE">
        <title>Poles Apart: Arctic and Antarctic Octadecabacter strains Share High Genome Plasticity and a New Type of Xanthorhodopsin.</title>
        <authorList>
            <person name="Vollmers J."/>
            <person name="Voget S."/>
            <person name="Dietrich S."/>
            <person name="Gollnow K."/>
            <person name="Smits M."/>
            <person name="Meyer K."/>
            <person name="Brinkhoff T."/>
            <person name="Simon M."/>
            <person name="Daniel R."/>
        </authorList>
    </citation>
    <scope>NUCLEOTIDE SEQUENCE [LARGE SCALE GENOMIC DNA]</scope>
    <source>
        <strain evidence="6 7">238</strain>
        <plasmid evidence="7">Plasmid pOA238_160</plasmid>
    </source>
</reference>
<name>M9RQG1_9RHOB</name>
<feature type="transmembrane region" description="Helical" evidence="5">
    <location>
        <begin position="41"/>
        <end position="60"/>
    </location>
</feature>
<evidence type="ECO:0000313" key="6">
    <source>
        <dbReference type="EMBL" id="AGI74869.1"/>
    </source>
</evidence>
<keyword evidence="2 5" id="KW-0812">Transmembrane</keyword>